<evidence type="ECO:0000256" key="4">
    <source>
        <dbReference type="ARBA" id="ARBA00032284"/>
    </source>
</evidence>
<feature type="region of interest" description="Disordered" evidence="7">
    <location>
        <begin position="1"/>
        <end position="31"/>
    </location>
</feature>
<name>A0ABV1K4T9_9PSEU</name>
<dbReference type="SUPFAM" id="SSF53474">
    <property type="entry name" value="alpha/beta-Hydrolases"/>
    <property type="match status" value="1"/>
</dbReference>
<sequence>MEIARADAPAPGSVAPAGAAAGHRDPAVSPDGTRLAWISDVTGRPRVHVAALPEHGPVDVDAATVPPHPEDTDTRQDVTALAWSPDGGRIAVQIAPSGGDRTRVALLDPDGGEPMPIAPGATAVALGAWAPSGRRLGVTVFTDTGDPADDDYGAGTACLVDVRDGSSVVLGSGQAAVVQAISADGHRVVLRTGRRGERELELLDLRTGERQSLVGGPGGALTATARFGTTPGTLWVHTDADREHAALLAVALGQGPDNQVAPARPVAVRPGADLETMALDPAGAHAALVWNVGGRSELEVADLRGGRPQRLAAPTDVVSGVSFARDSVSLLVAGHGPGIPPHVLRVPLSGGPAGFLLGGAPAGPLPPRPERVVFPAEDGLRLGGWLHRPASPNGVGVLWLHGGPESEERPGWAPLLHELVGNGATVLTPNVRGSSGRGRAFARLDDGARRPSSIADVKAATRLLASVPDVDRRRVVVAGRSYGGFLTLSALVRYPELFAGGVAVCGMSDLPAFYADTEPWIAGPAHTEYGDPRTQGALLAELSPLREADRIAAPVLLVHGDHDTNVPVGQALALHEALAGRGAPVELLRMPEEGHEVHDRHTRARANGRIASWIAGVTAAARAHDAHDAPEAGTA</sequence>
<dbReference type="Gene3D" id="2.120.10.30">
    <property type="entry name" value="TolB, C-terminal domain"/>
    <property type="match status" value="1"/>
</dbReference>
<keyword evidence="3" id="KW-0007">Acetylation</keyword>
<evidence type="ECO:0000313" key="9">
    <source>
        <dbReference type="EMBL" id="MEQ3549141.1"/>
    </source>
</evidence>
<dbReference type="Proteomes" id="UP001494902">
    <property type="component" value="Unassembled WGS sequence"/>
</dbReference>
<evidence type="ECO:0000256" key="2">
    <source>
        <dbReference type="ARBA" id="ARBA00022825"/>
    </source>
</evidence>
<keyword evidence="1" id="KW-0378">Hydrolase</keyword>
<dbReference type="SUPFAM" id="SSF82171">
    <property type="entry name" value="DPP6 N-terminal domain-like"/>
    <property type="match status" value="1"/>
</dbReference>
<dbReference type="Pfam" id="PF07676">
    <property type="entry name" value="PD40"/>
    <property type="match status" value="1"/>
</dbReference>
<reference evidence="9 10" key="1">
    <citation type="submission" date="2024-03" db="EMBL/GenBank/DDBJ databases">
        <title>Draft genome sequence of Pseudonocardia nematodicida JCM 31783.</title>
        <authorList>
            <person name="Butdee W."/>
            <person name="Duangmal K."/>
        </authorList>
    </citation>
    <scope>NUCLEOTIDE SEQUENCE [LARGE SCALE GENOMIC DNA]</scope>
    <source>
        <strain evidence="9 10">JCM 31783</strain>
    </source>
</reference>
<dbReference type="InterPro" id="IPR029058">
    <property type="entry name" value="AB_hydrolase_fold"/>
</dbReference>
<dbReference type="Gene3D" id="3.40.50.1820">
    <property type="entry name" value="alpha/beta hydrolase"/>
    <property type="match status" value="1"/>
</dbReference>
<dbReference type="InterPro" id="IPR011659">
    <property type="entry name" value="WD40"/>
</dbReference>
<dbReference type="Pfam" id="PF00326">
    <property type="entry name" value="Peptidase_S9"/>
    <property type="match status" value="1"/>
</dbReference>
<evidence type="ECO:0000256" key="5">
    <source>
        <dbReference type="ARBA" id="ARBA00032596"/>
    </source>
</evidence>
<gene>
    <name evidence="9" type="ORF">WIS52_01550</name>
</gene>
<comment type="function">
    <text evidence="6">This enzyme catalyzes the hydrolysis of the N-terminal peptide bond of an N-acetylated peptide to generate an N-acetylated amino acid and a peptide with a free N-terminus. It preferentially cleaves off Ac-Ala, Ac-Met and Ac-Ser. Also, involved in the degradation of oxidized and glycated proteins.</text>
</comment>
<proteinExistence type="predicted"/>
<evidence type="ECO:0000256" key="1">
    <source>
        <dbReference type="ARBA" id="ARBA00022801"/>
    </source>
</evidence>
<evidence type="ECO:0000256" key="7">
    <source>
        <dbReference type="SAM" id="MobiDB-lite"/>
    </source>
</evidence>
<dbReference type="InterPro" id="IPR001375">
    <property type="entry name" value="Peptidase_S9_cat"/>
</dbReference>
<keyword evidence="10" id="KW-1185">Reference proteome</keyword>
<evidence type="ECO:0000256" key="6">
    <source>
        <dbReference type="ARBA" id="ARBA00045885"/>
    </source>
</evidence>
<dbReference type="InterPro" id="IPR011042">
    <property type="entry name" value="6-blade_b-propeller_TolB-like"/>
</dbReference>
<evidence type="ECO:0000256" key="3">
    <source>
        <dbReference type="ARBA" id="ARBA00022990"/>
    </source>
</evidence>
<feature type="domain" description="Peptidase S9 prolyl oligopeptidase catalytic" evidence="8">
    <location>
        <begin position="420"/>
        <end position="616"/>
    </location>
</feature>
<dbReference type="PANTHER" id="PTHR42776">
    <property type="entry name" value="SERINE PEPTIDASE S9 FAMILY MEMBER"/>
    <property type="match status" value="1"/>
</dbReference>
<comment type="caution">
    <text evidence="9">The sequence shown here is derived from an EMBL/GenBank/DDBJ whole genome shotgun (WGS) entry which is preliminary data.</text>
</comment>
<organism evidence="9 10">
    <name type="scientific">Pseudonocardia nematodicida</name>
    <dbReference type="NCBI Taxonomy" id="1206997"/>
    <lineage>
        <taxon>Bacteria</taxon>
        <taxon>Bacillati</taxon>
        <taxon>Actinomycetota</taxon>
        <taxon>Actinomycetes</taxon>
        <taxon>Pseudonocardiales</taxon>
        <taxon>Pseudonocardiaceae</taxon>
        <taxon>Pseudonocardia</taxon>
    </lineage>
</organism>
<evidence type="ECO:0000313" key="10">
    <source>
        <dbReference type="Proteomes" id="UP001494902"/>
    </source>
</evidence>
<accession>A0ABV1K4T9</accession>
<protein>
    <recommendedName>
        <fullName evidence="5">Acyl-peptide hydrolase</fullName>
    </recommendedName>
    <alternativeName>
        <fullName evidence="4">Acylaminoacyl-peptidase</fullName>
    </alternativeName>
</protein>
<dbReference type="EMBL" id="JBEDNQ010000001">
    <property type="protein sequence ID" value="MEQ3549141.1"/>
    <property type="molecule type" value="Genomic_DNA"/>
</dbReference>
<dbReference type="PANTHER" id="PTHR42776:SF27">
    <property type="entry name" value="DIPEPTIDYL PEPTIDASE FAMILY MEMBER 6"/>
    <property type="match status" value="1"/>
</dbReference>
<dbReference type="InterPro" id="IPR002471">
    <property type="entry name" value="Pept_S9_AS"/>
</dbReference>
<feature type="compositionally biased region" description="Low complexity" evidence="7">
    <location>
        <begin position="1"/>
        <end position="21"/>
    </location>
</feature>
<dbReference type="RefSeq" id="WP_349296231.1">
    <property type="nucleotide sequence ID" value="NZ_JBEDNQ010000001.1"/>
</dbReference>
<keyword evidence="2" id="KW-0645">Protease</keyword>
<keyword evidence="2" id="KW-0720">Serine protease</keyword>
<dbReference type="PROSITE" id="PS00708">
    <property type="entry name" value="PRO_ENDOPEP_SER"/>
    <property type="match status" value="1"/>
</dbReference>
<evidence type="ECO:0000259" key="8">
    <source>
        <dbReference type="Pfam" id="PF00326"/>
    </source>
</evidence>